<dbReference type="EMBL" id="JBCHKQ010000002">
    <property type="protein sequence ID" value="MEM5948120.1"/>
    <property type="molecule type" value="Genomic_DNA"/>
</dbReference>
<feature type="transmembrane region" description="Helical" evidence="12">
    <location>
        <begin position="314"/>
        <end position="332"/>
    </location>
</feature>
<feature type="transmembrane region" description="Helical" evidence="12">
    <location>
        <begin position="1111"/>
        <end position="1136"/>
    </location>
</feature>
<feature type="transmembrane region" description="Helical" evidence="12">
    <location>
        <begin position="1253"/>
        <end position="1273"/>
    </location>
</feature>
<dbReference type="InterPro" id="IPR008979">
    <property type="entry name" value="Galactose-bd-like_sf"/>
</dbReference>
<keyword evidence="5" id="KW-0808">Transferase</keyword>
<dbReference type="Pfam" id="PF16192">
    <property type="entry name" value="PMT_4TMC"/>
    <property type="match status" value="1"/>
</dbReference>
<accession>A0ABU9UBS7</accession>
<dbReference type="InterPro" id="IPR032421">
    <property type="entry name" value="PMT_4TMC"/>
</dbReference>
<feature type="transmembrane region" description="Helical" evidence="12">
    <location>
        <begin position="1029"/>
        <end position="1046"/>
    </location>
</feature>
<evidence type="ECO:0000313" key="15">
    <source>
        <dbReference type="EMBL" id="MEM5948120.1"/>
    </source>
</evidence>
<dbReference type="InterPro" id="IPR003342">
    <property type="entry name" value="ArnT-like_N"/>
</dbReference>
<sequence>MRKGVLLLVFLLLGGVFLSAEEVIKNPGFEEWNKDIPTAWALHTWKNIKGVVFERSDVSHSGKFSVYLENMVEEDSKVFQTVRVKPGALYRFSAWVKAEGVPREMLGANLSAMESMEHSMDVKDTGGRWQQIVVYARAGKNQDSVRLTLRLGGYGALSRGKVWFDDVSFVQVKAVPEGAQVIKLYREENIASVKHGFPLGKIVFVFLIYVFLAYFLYKRRNILTSRTGTKRYVAIMLGAAFLLRLLVAVSYPGHVTDMPTFYGWATELADKGIFSFYGSNTFKDYPPGYLYILYVAGLLIRLTGAAYGSWLSILLLKLPSMLIDLLSAFIIIRRFKDSRGLALATLYVFNPAVIYNSSLYGQVDSILGLLIMLVVLSYWDRRYVVSAMWLGIMLAIKPQAMLFAPIGLFFAVKVLVPVIKALFLKLINKDKGKIDFTQAIILTKALFACTGAYVILHVPFFIMYPAKFSELYMRIMSSYPFVSVNAANFWALMGYNWKTVLFKFFGIPFFVWQKVIQLVLLFSAAFVYFAEERGSLSDKIAYSGCKEKTRKTEDKLGEAETDTNKKESNIELSSVSTQVDKKPLYADKKVSENKSARKNTHNNKERNNTDNANDVYKSSPVITALFLAVLGFTFLMRMHERYLYPAIILSICAFLTTSRKGFLVLFFSLSFSNFINLAQVIYLAKTQSFVIEPDAALFLSSIICVISALGLILMLFPRITGAISTFISGIYKKLSTAHNKNNDASVAEDFLSRLKKEKTDKKTILMLTIITAVYSVVALINLGSASTPTTIYKPQVRDTYFVIEKKETKDTEGIAWYRGYGSGSYIVYTSQDRKNWKQVNKIENTNIWAEFGWQLLDLTQGKSDKYLLIRTEKPGQAIHEIILYNSDFKAIAVSMPESFRSPADEGIPENLIDEQTSWNGNIGFYTNMYFDEIYHARTAYEYAKGIRPLETTHPPLGKLIMSLGILIFKMTPFGWRIPGTLIGILMLPLIFLLAKELFKRNDLALITTALIATESLHFVQTRIATIDSYAVFFIILMYIPMVKYYLADNKEAGQFKKYAIPLMMSGIFFGLGAASKWTCIYAGGALAFLYFTKLGMAIYKKDITIQQAIINMLWAFVCFIALPAIIYSISYIPFAISEGVKNAPDLIKLIIREQKGMYVYHSQVKDPHPFASPWWQWPLMIKPMWYYSGQKYLPQGYISSILAVGNPFTFWIGSLSMLALIFFAKKDKTASLILILFAFQYLPWAISPRTVTFIYHFFTSTPFIILALAYILGFLANKFPHRKKLIFITAITISTILFAAFYPILSGAVISKNYASLLRWFNTWYFYQ</sequence>
<protein>
    <recommendedName>
        <fullName evidence="9">Polyprenol-phosphate-mannose--protein mannosyltransferase</fullName>
    </recommendedName>
    <alternativeName>
        <fullName evidence="10">Protein O-mannosyltransferase</fullName>
    </alternativeName>
</protein>
<dbReference type="PANTHER" id="PTHR10050">
    <property type="entry name" value="DOLICHYL-PHOSPHATE-MANNOSE--PROTEIN MANNOSYLTRANSFERASE"/>
    <property type="match status" value="1"/>
</dbReference>
<gene>
    <name evidence="15" type="ORF">WKV44_06160</name>
</gene>
<comment type="subcellular location">
    <subcellularLocation>
        <location evidence="1">Endomembrane system</location>
        <topology evidence="1">Multi-pass membrane protein</topology>
    </subcellularLocation>
</comment>
<evidence type="ECO:0000256" key="5">
    <source>
        <dbReference type="ARBA" id="ARBA00022679"/>
    </source>
</evidence>
<evidence type="ECO:0000256" key="12">
    <source>
        <dbReference type="SAM" id="Phobius"/>
    </source>
</evidence>
<evidence type="ECO:0000256" key="3">
    <source>
        <dbReference type="ARBA" id="ARBA00007222"/>
    </source>
</evidence>
<feature type="transmembrane region" description="Helical" evidence="12">
    <location>
        <begin position="199"/>
        <end position="217"/>
    </location>
</feature>
<keyword evidence="6 12" id="KW-0812">Transmembrane</keyword>
<feature type="domain" description="ArnT-like N-terminal" evidence="13">
    <location>
        <begin position="921"/>
        <end position="1128"/>
    </location>
</feature>
<evidence type="ECO:0000259" key="14">
    <source>
        <dbReference type="Pfam" id="PF16192"/>
    </source>
</evidence>
<dbReference type="Gene3D" id="2.60.120.260">
    <property type="entry name" value="Galactose-binding domain-like"/>
    <property type="match status" value="1"/>
</dbReference>
<feature type="transmembrane region" description="Helical" evidence="12">
    <location>
        <begin position="229"/>
        <end position="251"/>
    </location>
</feature>
<evidence type="ECO:0000256" key="4">
    <source>
        <dbReference type="ARBA" id="ARBA00022676"/>
    </source>
</evidence>
<proteinExistence type="inferred from homology"/>
<feature type="transmembrane region" description="Helical" evidence="12">
    <location>
        <begin position="400"/>
        <end position="419"/>
    </location>
</feature>
<feature type="transmembrane region" description="Helical" evidence="12">
    <location>
        <begin position="1197"/>
        <end position="1223"/>
    </location>
</feature>
<feature type="transmembrane region" description="Helical" evidence="12">
    <location>
        <begin position="973"/>
        <end position="994"/>
    </location>
</feature>
<evidence type="ECO:0000256" key="8">
    <source>
        <dbReference type="ARBA" id="ARBA00023136"/>
    </source>
</evidence>
<evidence type="ECO:0000256" key="9">
    <source>
        <dbReference type="ARBA" id="ARBA00093617"/>
    </source>
</evidence>
<feature type="compositionally biased region" description="Basic and acidic residues" evidence="11">
    <location>
        <begin position="552"/>
        <end position="569"/>
    </location>
</feature>
<comment type="similarity">
    <text evidence="3">Belongs to the glycosyltransferase 39 family.</text>
</comment>
<feature type="transmembrane region" description="Helical" evidence="12">
    <location>
        <begin position="359"/>
        <end position="379"/>
    </location>
</feature>
<evidence type="ECO:0000313" key="16">
    <source>
        <dbReference type="Proteomes" id="UP001466331"/>
    </source>
</evidence>
<dbReference type="SUPFAM" id="SSF49785">
    <property type="entry name" value="Galactose-binding domain-like"/>
    <property type="match status" value="1"/>
</dbReference>
<feature type="transmembrane region" description="Helical" evidence="12">
    <location>
        <begin position="509"/>
        <end position="530"/>
    </location>
</feature>
<evidence type="ECO:0000259" key="13">
    <source>
        <dbReference type="Pfam" id="PF02366"/>
    </source>
</evidence>
<evidence type="ECO:0000256" key="10">
    <source>
        <dbReference type="ARBA" id="ARBA00093644"/>
    </source>
</evidence>
<reference evidence="15 16" key="1">
    <citation type="submission" date="2024-03" db="EMBL/GenBank/DDBJ databases">
        <title>Ignisphaera cupida sp. nov., a hyperthermophilic hydrolytic archaeon from a hot spring of Kamchatka, and proposal of Ignisphaeraceae fam. nov.</title>
        <authorList>
            <person name="Podosokorskaya O.A."/>
            <person name="Elcheninov A.G."/>
            <person name="Maltseva A.I."/>
            <person name="Zayulina K.S."/>
            <person name="Novikov A."/>
            <person name="Merkel A.Y."/>
        </authorList>
    </citation>
    <scope>NUCLEOTIDE SEQUENCE [LARGE SCALE GENOMIC DNA]</scope>
    <source>
        <strain evidence="15 16">38H-sp</strain>
    </source>
</reference>
<dbReference type="Pfam" id="PF02366">
    <property type="entry name" value="PMT"/>
    <property type="match status" value="1"/>
</dbReference>
<dbReference type="Proteomes" id="UP001466331">
    <property type="component" value="Unassembled WGS sequence"/>
</dbReference>
<keyword evidence="7 12" id="KW-1133">Transmembrane helix</keyword>
<feature type="transmembrane region" description="Helical" evidence="12">
    <location>
        <begin position="476"/>
        <end position="497"/>
    </location>
</feature>
<feature type="region of interest" description="Disordered" evidence="11">
    <location>
        <begin position="552"/>
        <end position="576"/>
    </location>
</feature>
<comment type="caution">
    <text evidence="15">The sequence shown here is derived from an EMBL/GenBank/DDBJ whole genome shotgun (WGS) entry which is preliminary data.</text>
</comment>
<feature type="domain" description="Protein O-mannosyl-transferase C-terminal four TM" evidence="14">
    <location>
        <begin position="1150"/>
        <end position="1324"/>
    </location>
</feature>
<evidence type="ECO:0000256" key="7">
    <source>
        <dbReference type="ARBA" id="ARBA00022989"/>
    </source>
</evidence>
<feature type="transmembrane region" description="Helical" evidence="12">
    <location>
        <begin position="615"/>
        <end position="636"/>
    </location>
</feature>
<keyword evidence="4" id="KW-0328">Glycosyltransferase</keyword>
<feature type="transmembrane region" description="Helical" evidence="12">
    <location>
        <begin position="439"/>
        <end position="464"/>
    </location>
</feature>
<feature type="transmembrane region" description="Helical" evidence="12">
    <location>
        <begin position="664"/>
        <end position="684"/>
    </location>
</feature>
<dbReference type="InterPro" id="IPR027005">
    <property type="entry name" value="PMT-like"/>
</dbReference>
<feature type="transmembrane region" description="Helical" evidence="12">
    <location>
        <begin position="1230"/>
        <end position="1247"/>
    </location>
</feature>
<evidence type="ECO:0000256" key="6">
    <source>
        <dbReference type="ARBA" id="ARBA00022692"/>
    </source>
</evidence>
<keyword evidence="8 12" id="KW-0472">Membrane</keyword>
<evidence type="ECO:0000256" key="11">
    <source>
        <dbReference type="SAM" id="MobiDB-lite"/>
    </source>
</evidence>
<evidence type="ECO:0000256" key="1">
    <source>
        <dbReference type="ARBA" id="ARBA00004127"/>
    </source>
</evidence>
<evidence type="ECO:0000256" key="2">
    <source>
        <dbReference type="ARBA" id="ARBA00004922"/>
    </source>
</evidence>
<feature type="transmembrane region" description="Helical" evidence="12">
    <location>
        <begin position="763"/>
        <end position="783"/>
    </location>
</feature>
<comment type="pathway">
    <text evidence="2">Protein modification; protein glycosylation.</text>
</comment>
<feature type="transmembrane region" description="Helical" evidence="12">
    <location>
        <begin position="288"/>
        <end position="307"/>
    </location>
</feature>
<organism evidence="15 16">
    <name type="scientific">Rarispira pelagica</name>
    <dbReference type="NCBI Taxonomy" id="3141764"/>
    <lineage>
        <taxon>Bacteria</taxon>
        <taxon>Pseudomonadati</taxon>
        <taxon>Spirochaetota</taxon>
        <taxon>Spirochaetia</taxon>
        <taxon>Winmispirales</taxon>
        <taxon>Winmispiraceae</taxon>
        <taxon>Rarispira</taxon>
    </lineage>
</organism>
<feature type="transmembrane region" description="Helical" evidence="12">
    <location>
        <begin position="696"/>
        <end position="716"/>
    </location>
</feature>
<keyword evidence="16" id="KW-1185">Reference proteome</keyword>
<dbReference type="RefSeq" id="WP_420069566.1">
    <property type="nucleotide sequence ID" value="NZ_JBCHKQ010000002.1"/>
</dbReference>
<feature type="transmembrane region" description="Helical" evidence="12">
    <location>
        <begin position="1285"/>
        <end position="1305"/>
    </location>
</feature>
<name>A0ABU9UBS7_9SPIR</name>
<feature type="region of interest" description="Disordered" evidence="11">
    <location>
        <begin position="592"/>
        <end position="612"/>
    </location>
</feature>